<organism evidence="2 3">
    <name type="scientific">Acorus calamus</name>
    <name type="common">Sweet flag</name>
    <dbReference type="NCBI Taxonomy" id="4465"/>
    <lineage>
        <taxon>Eukaryota</taxon>
        <taxon>Viridiplantae</taxon>
        <taxon>Streptophyta</taxon>
        <taxon>Embryophyta</taxon>
        <taxon>Tracheophyta</taxon>
        <taxon>Spermatophyta</taxon>
        <taxon>Magnoliopsida</taxon>
        <taxon>Liliopsida</taxon>
        <taxon>Acoraceae</taxon>
        <taxon>Acorus</taxon>
    </lineage>
</organism>
<feature type="compositionally biased region" description="Basic and acidic residues" evidence="1">
    <location>
        <begin position="46"/>
        <end position="57"/>
    </location>
</feature>
<evidence type="ECO:0000256" key="1">
    <source>
        <dbReference type="SAM" id="MobiDB-lite"/>
    </source>
</evidence>
<feature type="region of interest" description="Disordered" evidence="1">
    <location>
        <begin position="1"/>
        <end position="110"/>
    </location>
</feature>
<evidence type="ECO:0000313" key="3">
    <source>
        <dbReference type="Proteomes" id="UP001180020"/>
    </source>
</evidence>
<dbReference type="Proteomes" id="UP001180020">
    <property type="component" value="Unassembled WGS sequence"/>
</dbReference>
<sequence length="137" mass="14701">MKSNRFSSTSNTAEPAAPKKQISPASNGNAVHNGPKHSENGTLSNRNKDLTTSDEQKNGTAQNGSDSSLGSKNMPVLHRSDTPGLKRKPWDTEKSENGGTVNKKPCNSSENNISCSLQNVKHSEAPAENLRSLKKCK</sequence>
<accession>A0AAV9DVV3</accession>
<feature type="compositionally biased region" description="Polar residues" evidence="1">
    <location>
        <begin position="1"/>
        <end position="13"/>
    </location>
</feature>
<feature type="compositionally biased region" description="Polar residues" evidence="1">
    <location>
        <begin position="97"/>
        <end position="110"/>
    </location>
</feature>
<dbReference type="EMBL" id="JAUJYO010000011">
    <property type="protein sequence ID" value="KAK1305397.1"/>
    <property type="molecule type" value="Genomic_DNA"/>
</dbReference>
<comment type="caution">
    <text evidence="2">The sequence shown here is derived from an EMBL/GenBank/DDBJ whole genome shotgun (WGS) entry which is preliminary data.</text>
</comment>
<reference evidence="2" key="2">
    <citation type="submission" date="2023-06" db="EMBL/GenBank/DDBJ databases">
        <authorList>
            <person name="Ma L."/>
            <person name="Liu K.-W."/>
            <person name="Li Z."/>
            <person name="Hsiao Y.-Y."/>
            <person name="Qi Y."/>
            <person name="Fu T."/>
            <person name="Tang G."/>
            <person name="Zhang D."/>
            <person name="Sun W.-H."/>
            <person name="Liu D.-K."/>
            <person name="Li Y."/>
            <person name="Chen G.-Z."/>
            <person name="Liu X.-D."/>
            <person name="Liao X.-Y."/>
            <person name="Jiang Y.-T."/>
            <person name="Yu X."/>
            <person name="Hao Y."/>
            <person name="Huang J."/>
            <person name="Zhao X.-W."/>
            <person name="Ke S."/>
            <person name="Chen Y.-Y."/>
            <person name="Wu W.-L."/>
            <person name="Hsu J.-L."/>
            <person name="Lin Y.-F."/>
            <person name="Huang M.-D."/>
            <person name="Li C.-Y."/>
            <person name="Huang L."/>
            <person name="Wang Z.-W."/>
            <person name="Zhao X."/>
            <person name="Zhong W.-Y."/>
            <person name="Peng D.-H."/>
            <person name="Ahmad S."/>
            <person name="Lan S."/>
            <person name="Zhang J.-S."/>
            <person name="Tsai W.-C."/>
            <person name="Van De Peer Y."/>
            <person name="Liu Z.-J."/>
        </authorList>
    </citation>
    <scope>NUCLEOTIDE SEQUENCE</scope>
    <source>
        <strain evidence="2">CP</strain>
        <tissue evidence="2">Leaves</tissue>
    </source>
</reference>
<name>A0AAV9DVV3_ACOCL</name>
<evidence type="ECO:0000313" key="2">
    <source>
        <dbReference type="EMBL" id="KAK1305397.1"/>
    </source>
</evidence>
<proteinExistence type="predicted"/>
<dbReference type="AlphaFoldDB" id="A0AAV9DVV3"/>
<reference evidence="2" key="1">
    <citation type="journal article" date="2023" name="Nat. Commun.">
        <title>Diploid and tetraploid genomes of Acorus and the evolution of monocots.</title>
        <authorList>
            <person name="Ma L."/>
            <person name="Liu K.W."/>
            <person name="Li Z."/>
            <person name="Hsiao Y.Y."/>
            <person name="Qi Y."/>
            <person name="Fu T."/>
            <person name="Tang G.D."/>
            <person name="Zhang D."/>
            <person name="Sun W.H."/>
            <person name="Liu D.K."/>
            <person name="Li Y."/>
            <person name="Chen G.Z."/>
            <person name="Liu X.D."/>
            <person name="Liao X.Y."/>
            <person name="Jiang Y.T."/>
            <person name="Yu X."/>
            <person name="Hao Y."/>
            <person name="Huang J."/>
            <person name="Zhao X.W."/>
            <person name="Ke S."/>
            <person name="Chen Y.Y."/>
            <person name="Wu W.L."/>
            <person name="Hsu J.L."/>
            <person name="Lin Y.F."/>
            <person name="Huang M.D."/>
            <person name="Li C.Y."/>
            <person name="Huang L."/>
            <person name="Wang Z.W."/>
            <person name="Zhao X."/>
            <person name="Zhong W.Y."/>
            <person name="Peng D.H."/>
            <person name="Ahmad S."/>
            <person name="Lan S."/>
            <person name="Zhang J.S."/>
            <person name="Tsai W.C."/>
            <person name="Van de Peer Y."/>
            <person name="Liu Z.J."/>
        </authorList>
    </citation>
    <scope>NUCLEOTIDE SEQUENCE</scope>
    <source>
        <strain evidence="2">CP</strain>
    </source>
</reference>
<protein>
    <submittedName>
        <fullName evidence="2">Uncharacterized protein</fullName>
    </submittedName>
</protein>
<gene>
    <name evidence="2" type="ORF">QJS10_CPB11g01814</name>
</gene>
<feature type="compositionally biased region" description="Polar residues" evidence="1">
    <location>
        <begin position="58"/>
        <end position="71"/>
    </location>
</feature>
<keyword evidence="3" id="KW-1185">Reference proteome</keyword>